<organism evidence="1 2">
    <name type="scientific">Candidatus Hakubella thermalkaliphila</name>
    <dbReference type="NCBI Taxonomy" id="2754717"/>
    <lineage>
        <taxon>Bacteria</taxon>
        <taxon>Bacillati</taxon>
        <taxon>Actinomycetota</taxon>
        <taxon>Actinomycetota incertae sedis</taxon>
        <taxon>Candidatus Hakubellales</taxon>
        <taxon>Candidatus Hakubellaceae</taxon>
        <taxon>Candidatus Hakubella</taxon>
    </lineage>
</organism>
<name>A0A6V8NTY2_9ACTN</name>
<gene>
    <name evidence="1" type="ORF">HKBW3S09_00347</name>
</gene>
<sequence length="75" mass="8217">MHFIGIDLAWKMSDSPSSGVPRSACVALGQAGHICSAALVHTDEEILSFITQFAKEELLVRVWRWLLGAFPSFVA</sequence>
<reference evidence="1 2" key="1">
    <citation type="journal article" date="2020" name="Front. Microbiol.">
        <title>Single-cell genomics of novel Actinobacteria with the Wood-Ljungdahl pathway discovered in a serpentinizing system.</title>
        <authorList>
            <person name="Merino N."/>
            <person name="Kawai M."/>
            <person name="Boyd E.S."/>
            <person name="Colman D.R."/>
            <person name="McGlynn S.E."/>
            <person name="Nealson K.H."/>
            <person name="Kurokawa K."/>
            <person name="Hongoh Y."/>
        </authorList>
    </citation>
    <scope>NUCLEOTIDE SEQUENCE [LARGE SCALE GENOMIC DNA]</scope>
    <source>
        <strain evidence="1 2">S09_30</strain>
    </source>
</reference>
<dbReference type="EMBL" id="BLRW01000027">
    <property type="protein sequence ID" value="GFP22880.1"/>
    <property type="molecule type" value="Genomic_DNA"/>
</dbReference>
<evidence type="ECO:0000313" key="1">
    <source>
        <dbReference type="EMBL" id="GFP22880.1"/>
    </source>
</evidence>
<accession>A0A6V8NTY2</accession>
<feature type="non-terminal residue" evidence="1">
    <location>
        <position position="75"/>
    </location>
</feature>
<dbReference type="AlphaFoldDB" id="A0A6V8NTY2"/>
<protein>
    <submittedName>
        <fullName evidence="1">Uncharacterized protein</fullName>
    </submittedName>
</protein>
<evidence type="ECO:0000313" key="2">
    <source>
        <dbReference type="Proteomes" id="UP000585609"/>
    </source>
</evidence>
<dbReference type="Proteomes" id="UP000585609">
    <property type="component" value="Unassembled WGS sequence"/>
</dbReference>
<proteinExistence type="predicted"/>
<comment type="caution">
    <text evidence="1">The sequence shown here is derived from an EMBL/GenBank/DDBJ whole genome shotgun (WGS) entry which is preliminary data.</text>
</comment>